<proteinExistence type="predicted"/>
<name>A0A0G4GZQ6_9ALVE</name>
<gene>
    <name evidence="1" type="ORF">Cvel_24052</name>
</gene>
<sequence length="160" mass="16615">MRMDVALHQGEGACMSSAAGAGVAVQWHREEVVGEMRMDVALHQGEGACMSSAAGAGVAVQWHREEVVEDAHLDVPGHSDEDIHMIFAGAAGVAAHNSEAFCTAEDVEMDPHRQEVVRRAVGIAVPVFAVGQPAGAGWVVAGTACCIATIYCCRLSSGSC</sequence>
<organism evidence="1">
    <name type="scientific">Chromera velia CCMP2878</name>
    <dbReference type="NCBI Taxonomy" id="1169474"/>
    <lineage>
        <taxon>Eukaryota</taxon>
        <taxon>Sar</taxon>
        <taxon>Alveolata</taxon>
        <taxon>Colpodellida</taxon>
        <taxon>Chromeraceae</taxon>
        <taxon>Chromera</taxon>
    </lineage>
</organism>
<accession>A0A0G4GZQ6</accession>
<dbReference type="AlphaFoldDB" id="A0A0G4GZQ6"/>
<dbReference type="EMBL" id="CDMZ01001722">
    <property type="protein sequence ID" value="CEM36661.1"/>
    <property type="molecule type" value="Genomic_DNA"/>
</dbReference>
<reference evidence="1" key="1">
    <citation type="submission" date="2014-11" db="EMBL/GenBank/DDBJ databases">
        <authorList>
            <person name="Otto D Thomas"/>
            <person name="Naeem Raeece"/>
        </authorList>
    </citation>
    <scope>NUCLEOTIDE SEQUENCE</scope>
</reference>
<dbReference type="VEuPathDB" id="CryptoDB:Cvel_24052"/>
<evidence type="ECO:0000313" key="1">
    <source>
        <dbReference type="EMBL" id="CEM36661.1"/>
    </source>
</evidence>
<protein>
    <submittedName>
        <fullName evidence="1">Uncharacterized protein</fullName>
    </submittedName>
</protein>